<sequence>MTKITKEERERREKVNREITRLAQQEKWLESFRPKREEKNRVRAQIKKKTIKIVKEKVPKKKKKLNSKLLQELNNEIQRTMTLYENKAK</sequence>
<proteinExistence type="predicted"/>
<evidence type="ECO:0000313" key="2">
    <source>
        <dbReference type="Proteomes" id="UP000236928"/>
    </source>
</evidence>
<organism evidence="1 2">
    <name type="scientific">Cryptosporidium meleagridis</name>
    <dbReference type="NCBI Taxonomy" id="93969"/>
    <lineage>
        <taxon>Eukaryota</taxon>
        <taxon>Sar</taxon>
        <taxon>Alveolata</taxon>
        <taxon>Apicomplexa</taxon>
        <taxon>Conoidasida</taxon>
        <taxon>Coccidia</taxon>
        <taxon>Eucoccidiorida</taxon>
        <taxon>Eimeriorina</taxon>
        <taxon>Cryptosporidiidae</taxon>
        <taxon>Cryptosporidium</taxon>
    </lineage>
</organism>
<dbReference type="EMBL" id="JIBK01000002">
    <property type="protein sequence ID" value="POM82008.1"/>
    <property type="molecule type" value="Genomic_DNA"/>
</dbReference>
<gene>
    <name evidence="1" type="ORF">CmeUKMEL1_00245</name>
</gene>
<evidence type="ECO:0000313" key="1">
    <source>
        <dbReference type="EMBL" id="POM82008.1"/>
    </source>
</evidence>
<accession>A0A2P4YW26</accession>
<comment type="caution">
    <text evidence="1">The sequence shown here is derived from an EMBL/GenBank/DDBJ whole genome shotgun (WGS) entry which is preliminary data.</text>
</comment>
<name>A0A2P4YW26_9CRYT</name>
<keyword evidence="2" id="KW-1185">Reference proteome</keyword>
<dbReference type="VEuPathDB" id="CryptoDB:CmeUKMEL1_00245"/>
<dbReference type="AlphaFoldDB" id="A0A2P4YW26"/>
<reference evidence="1 2" key="1">
    <citation type="submission" date="2014-04" db="EMBL/GenBank/DDBJ databases">
        <title>Comparative Genomics of Cryptosporidium Species.</title>
        <authorList>
            <person name="Silva J.C."/>
            <person name="Su Q."/>
            <person name="Chalmers R."/>
            <person name="Chibucos M.C."/>
            <person name="Elwin K."/>
            <person name="Godinez A."/>
            <person name="Guo F."/>
            <person name="Huynh K."/>
            <person name="Orvis J."/>
            <person name="Ott S."/>
            <person name="Sadzewicz L."/>
            <person name="Sengamalay N."/>
            <person name="Shetty A."/>
            <person name="Sun M."/>
            <person name="Tallon L."/>
            <person name="Xiao L."/>
            <person name="Zhang H."/>
            <person name="Fraser C.M."/>
            <person name="Zhu G."/>
            <person name="Kissinger J."/>
            <person name="Widmer G."/>
        </authorList>
    </citation>
    <scope>NUCLEOTIDE SEQUENCE [LARGE SCALE GENOMIC DNA]</scope>
    <source>
        <strain evidence="1 2">UKMEL1</strain>
    </source>
</reference>
<dbReference type="Proteomes" id="UP000236928">
    <property type="component" value="Unassembled WGS sequence"/>
</dbReference>
<dbReference type="OrthoDB" id="10606704at2759"/>
<protein>
    <submittedName>
        <fullName evidence="1">Uncharacterized protein</fullName>
    </submittedName>
</protein>